<reference evidence="1" key="1">
    <citation type="submission" date="2014-11" db="EMBL/GenBank/DDBJ databases">
        <authorList>
            <person name="Amaro Gonzalez C."/>
        </authorList>
    </citation>
    <scope>NUCLEOTIDE SEQUENCE</scope>
</reference>
<accession>A0A0E9R0S3</accession>
<dbReference type="EMBL" id="GBXM01085816">
    <property type="protein sequence ID" value="JAH22761.1"/>
    <property type="molecule type" value="Transcribed_RNA"/>
</dbReference>
<proteinExistence type="predicted"/>
<sequence length="63" mass="7226">MAACTDCALTTSPPQPFWIHFALDTNANAFLHKETLPFSWMQMFYSSHILALFTNIRTHSYST</sequence>
<protein>
    <submittedName>
        <fullName evidence="1">Uncharacterized protein</fullName>
    </submittedName>
</protein>
<reference evidence="1" key="2">
    <citation type="journal article" date="2015" name="Fish Shellfish Immunol.">
        <title>Early steps in the European eel (Anguilla anguilla)-Vibrio vulnificus interaction in the gills: Role of the RtxA13 toxin.</title>
        <authorList>
            <person name="Callol A."/>
            <person name="Pajuelo D."/>
            <person name="Ebbesson L."/>
            <person name="Teles M."/>
            <person name="MacKenzie S."/>
            <person name="Amaro C."/>
        </authorList>
    </citation>
    <scope>NUCLEOTIDE SEQUENCE</scope>
</reference>
<evidence type="ECO:0000313" key="1">
    <source>
        <dbReference type="EMBL" id="JAH22761.1"/>
    </source>
</evidence>
<dbReference type="AlphaFoldDB" id="A0A0E9R0S3"/>
<organism evidence="1">
    <name type="scientific">Anguilla anguilla</name>
    <name type="common">European freshwater eel</name>
    <name type="synonym">Muraena anguilla</name>
    <dbReference type="NCBI Taxonomy" id="7936"/>
    <lineage>
        <taxon>Eukaryota</taxon>
        <taxon>Metazoa</taxon>
        <taxon>Chordata</taxon>
        <taxon>Craniata</taxon>
        <taxon>Vertebrata</taxon>
        <taxon>Euteleostomi</taxon>
        <taxon>Actinopterygii</taxon>
        <taxon>Neopterygii</taxon>
        <taxon>Teleostei</taxon>
        <taxon>Anguilliformes</taxon>
        <taxon>Anguillidae</taxon>
        <taxon>Anguilla</taxon>
    </lineage>
</organism>
<name>A0A0E9R0S3_ANGAN</name>